<dbReference type="SUPFAM" id="SSF50939">
    <property type="entry name" value="Sialidases"/>
    <property type="match status" value="1"/>
</dbReference>
<sequence>MPIKITRVNMGVVFTPRDEEVYKNSSGVLYPRVMELHHAGELNGTLLATFDHSTVKEPPVVPIMQSTDGGVTWEPYGKIEDTQNGYGIRFQPVMFELPQQCGDLPAGTIVFAGNSVPLDFTSTELSFYISRDHAKTWEFRSSIVKGGPPVEQNFDALGPVWEPHIYLDKYGRIAVAFTDERPHTDPRFNQTLAVIASDDGGKTWSEPKYTVKIPDRTLRPGMPIVTRMGNGKYIMVYEIVGYPECDIYYKLSDDGWDWGDDALQGTRVETKDGLFLGSMPYVIWVPQGGENGTVIVTAKREGEHIGMRDPGYYHVNYNYGVGPWERVPMLITYNTDTLQAGWSMGMTTMQNGEYLIQLAPTPINRRLMQITYGIGKIETVE</sequence>
<dbReference type="GO" id="GO:0016787">
    <property type="term" value="F:hydrolase activity"/>
    <property type="evidence" value="ECO:0007669"/>
    <property type="project" value="UniProtKB-KW"/>
</dbReference>
<dbReference type="CDD" id="cd15482">
    <property type="entry name" value="Sialidase_non-viral"/>
    <property type="match status" value="1"/>
</dbReference>
<name>A0A9D1W3B0_9FIRM</name>
<reference evidence="1" key="1">
    <citation type="journal article" date="2021" name="PeerJ">
        <title>Extensive microbial diversity within the chicken gut microbiome revealed by metagenomics and culture.</title>
        <authorList>
            <person name="Gilroy R."/>
            <person name="Ravi A."/>
            <person name="Getino M."/>
            <person name="Pursley I."/>
            <person name="Horton D.L."/>
            <person name="Alikhan N.F."/>
            <person name="Baker D."/>
            <person name="Gharbi K."/>
            <person name="Hall N."/>
            <person name="Watson M."/>
            <person name="Adriaenssens E.M."/>
            <person name="Foster-Nyarko E."/>
            <person name="Jarju S."/>
            <person name="Secka A."/>
            <person name="Antonio M."/>
            <person name="Oren A."/>
            <person name="Chaudhuri R.R."/>
            <person name="La Ragione R."/>
            <person name="Hildebrand F."/>
            <person name="Pallen M.J."/>
        </authorList>
    </citation>
    <scope>NUCLEOTIDE SEQUENCE</scope>
    <source>
        <strain evidence="1">2189</strain>
    </source>
</reference>
<keyword evidence="1" id="KW-0378">Hydrolase</keyword>
<accession>A0A9D1W3B0</accession>
<gene>
    <name evidence="1" type="ORF">H9851_07430</name>
</gene>
<dbReference type="PANTHER" id="PTHR38792">
    <property type="entry name" value="BNR/ASP-BOX REPEAT DOMAIN PROTEIN (AFU_ORTHOLOGUE AFUA_7G06430)-RELATED"/>
    <property type="match status" value="1"/>
</dbReference>
<proteinExistence type="predicted"/>
<dbReference type="AlphaFoldDB" id="A0A9D1W3B0"/>
<evidence type="ECO:0000313" key="2">
    <source>
        <dbReference type="Proteomes" id="UP000886847"/>
    </source>
</evidence>
<evidence type="ECO:0000313" key="1">
    <source>
        <dbReference type="EMBL" id="HIX51092.1"/>
    </source>
</evidence>
<dbReference type="PANTHER" id="PTHR38792:SF3">
    <property type="entry name" value="BNR_ASP-BOX REPEAT DOMAIN PROTEIN (AFU_ORTHOLOGUE AFUA_7G06430)-RELATED"/>
    <property type="match status" value="1"/>
</dbReference>
<dbReference type="Gene3D" id="2.120.10.10">
    <property type="match status" value="1"/>
</dbReference>
<dbReference type="EMBL" id="DXEW01000036">
    <property type="protein sequence ID" value="HIX51092.1"/>
    <property type="molecule type" value="Genomic_DNA"/>
</dbReference>
<comment type="caution">
    <text evidence="1">The sequence shown here is derived from an EMBL/GenBank/DDBJ whole genome shotgun (WGS) entry which is preliminary data.</text>
</comment>
<reference evidence="1" key="2">
    <citation type="submission" date="2021-04" db="EMBL/GenBank/DDBJ databases">
        <authorList>
            <person name="Gilroy R."/>
        </authorList>
    </citation>
    <scope>NUCLEOTIDE SEQUENCE</scope>
    <source>
        <strain evidence="1">2189</strain>
    </source>
</reference>
<protein>
    <submittedName>
        <fullName evidence="1">Glycoside hydrolase</fullName>
    </submittedName>
</protein>
<dbReference type="InterPro" id="IPR036278">
    <property type="entry name" value="Sialidase_sf"/>
</dbReference>
<organism evidence="1 2">
    <name type="scientific">Candidatus Borkfalkia faecavium</name>
    <dbReference type="NCBI Taxonomy" id="2838508"/>
    <lineage>
        <taxon>Bacteria</taxon>
        <taxon>Bacillati</taxon>
        <taxon>Bacillota</taxon>
        <taxon>Clostridia</taxon>
        <taxon>Christensenellales</taxon>
        <taxon>Christensenellaceae</taxon>
        <taxon>Candidatus Borkfalkia</taxon>
    </lineage>
</organism>
<dbReference type="Proteomes" id="UP000886847">
    <property type="component" value="Unassembled WGS sequence"/>
</dbReference>